<evidence type="ECO:0000313" key="3">
    <source>
        <dbReference type="EMBL" id="GEP96036.1"/>
    </source>
</evidence>
<dbReference type="AlphaFoldDB" id="A0A512RK08"/>
<feature type="domain" description="eCIS core" evidence="2">
    <location>
        <begin position="118"/>
        <end position="193"/>
    </location>
</feature>
<dbReference type="InterPro" id="IPR025295">
    <property type="entry name" value="eCIS_core_dom"/>
</dbReference>
<dbReference type="RefSeq" id="WP_146861354.1">
    <property type="nucleotide sequence ID" value="NZ_BKAU01000002.1"/>
</dbReference>
<feature type="region of interest" description="Disordered" evidence="1">
    <location>
        <begin position="68"/>
        <end position="120"/>
    </location>
</feature>
<dbReference type="Proteomes" id="UP000321436">
    <property type="component" value="Unassembled WGS sequence"/>
</dbReference>
<dbReference type="EMBL" id="BKAU01000002">
    <property type="protein sequence ID" value="GEP96036.1"/>
    <property type="molecule type" value="Genomic_DNA"/>
</dbReference>
<gene>
    <name evidence="3" type="ORF">CCY01nite_22960</name>
</gene>
<evidence type="ECO:0000256" key="1">
    <source>
        <dbReference type="SAM" id="MobiDB-lite"/>
    </source>
</evidence>
<accession>A0A512RK08</accession>
<evidence type="ECO:0000313" key="4">
    <source>
        <dbReference type="Proteomes" id="UP000321436"/>
    </source>
</evidence>
<evidence type="ECO:0000259" key="2">
    <source>
        <dbReference type="Pfam" id="PF13699"/>
    </source>
</evidence>
<name>A0A512RK08_9BACT</name>
<dbReference type="Pfam" id="PF13699">
    <property type="entry name" value="eCIS_core"/>
    <property type="match status" value="1"/>
</dbReference>
<organism evidence="3 4">
    <name type="scientific">Chitinophaga cymbidii</name>
    <dbReference type="NCBI Taxonomy" id="1096750"/>
    <lineage>
        <taxon>Bacteria</taxon>
        <taxon>Pseudomonadati</taxon>
        <taxon>Bacteroidota</taxon>
        <taxon>Chitinophagia</taxon>
        <taxon>Chitinophagales</taxon>
        <taxon>Chitinophagaceae</taxon>
        <taxon>Chitinophaga</taxon>
    </lineage>
</organism>
<proteinExistence type="predicted"/>
<keyword evidence="4" id="KW-1185">Reference proteome</keyword>
<reference evidence="3 4" key="1">
    <citation type="submission" date="2019-07" db="EMBL/GenBank/DDBJ databases">
        <title>Whole genome shotgun sequence of Chitinophaga cymbidii NBRC 109752.</title>
        <authorList>
            <person name="Hosoyama A."/>
            <person name="Uohara A."/>
            <person name="Ohji S."/>
            <person name="Ichikawa N."/>
        </authorList>
    </citation>
    <scope>NUCLEOTIDE SEQUENCE [LARGE SCALE GENOMIC DNA]</scope>
    <source>
        <strain evidence="3 4">NBRC 109752</strain>
    </source>
</reference>
<dbReference type="OrthoDB" id="4317910at2"/>
<comment type="caution">
    <text evidence="3">The sequence shown here is derived from an EMBL/GenBank/DDBJ whole genome shotgun (WGS) entry which is preliminary data.</text>
</comment>
<sequence>MHTANLLSEKKNTPSQTCHGNFFGTHTIVQPKLTVNSPGDAHEQEADAMADRVMRMPDTQVQRKCAACEKEDEEKHAHRKPLSDSITSVHRKSGDGGGAVHPSVEQSIQSRKGRGQSLPGETRDFMEQRIGADFSNVRVHTDADAVQLSRDLNAKAFTTGSDIYFNTNEYAPHSASGRQLLAHELTHVVQQGASGRVGQRSVNDNASVQGASDHAVQRSCSDGACDSCDGGIRDFWITFYFRRRATRATMRWIRDQINGARTILNNCCLRLKCEFNWTLLRGGGDFTFLDDHGDGTWSYLEEAQALGEGNTFDGSRGIPILVVDNVADSGGGVTVDNRFDATYTGRTYAVIAANQRDNPNTNCNALAHELWHISSGTVGHDVAHGTLAACQGNGVSPEYCAGLRQRVAPMGDFPLPVPSAEGTAVA</sequence>
<protein>
    <recommendedName>
        <fullName evidence="2">eCIS core domain-containing protein</fullName>
    </recommendedName>
</protein>